<sequence length="173" mass="17727">MKLNALSAVLAISGCIAASSLHAATTGTLRFTGQVDAGTCNLAAGDVNRTITLPPVKVSDFDSSAQAGTTNFDITADCESDIKNVFFLFTGTPSAGNGELFANTGTSGGTALSLSHRNVAYIPANGTVDQRTRQLTVSNSKAVLPMNASYRKTGEAITKGSLASAVTVSITYN</sequence>
<proteinExistence type="inferred from homology"/>
<dbReference type="PANTHER" id="PTHR33420:SF3">
    <property type="entry name" value="FIMBRIAL SUBUNIT ELFA"/>
    <property type="match status" value="1"/>
</dbReference>
<organism evidence="7 8">
    <name type="scientific">Pseudomonas cedrina subsp. cedrina</name>
    <dbReference type="NCBI Taxonomy" id="76762"/>
    <lineage>
        <taxon>Bacteria</taxon>
        <taxon>Pseudomonadati</taxon>
        <taxon>Pseudomonadota</taxon>
        <taxon>Gammaproteobacteria</taxon>
        <taxon>Pseudomonadales</taxon>
        <taxon>Pseudomonadaceae</taxon>
        <taxon>Pseudomonas</taxon>
    </lineage>
</organism>
<dbReference type="GO" id="GO:0009289">
    <property type="term" value="C:pilus"/>
    <property type="evidence" value="ECO:0007669"/>
    <property type="project" value="UniProtKB-SubCell"/>
</dbReference>
<keyword evidence="3 5" id="KW-0732">Signal</keyword>
<dbReference type="RefSeq" id="WP_076951727.1">
    <property type="nucleotide sequence ID" value="NZ_MNPW01000005.1"/>
</dbReference>
<reference evidence="7 8" key="1">
    <citation type="submission" date="2016-10" db="EMBL/GenBank/DDBJ databases">
        <title>Pseudomonas lactis sp. nov. and Pseudomonas paralactis sp. nov., isolated from bovine raw milk.</title>
        <authorList>
            <person name="Von Neubeck M."/>
            <person name="Huptas C."/>
            <person name="Glueck C."/>
            <person name="Krewinkel M."/>
            <person name="Stoeckel M."/>
            <person name="Stressler T."/>
            <person name="Fischer L."/>
            <person name="Hinrichs J."/>
            <person name="Scherer S."/>
            <person name="Wenning M."/>
        </authorList>
    </citation>
    <scope>NUCLEOTIDE SEQUENCE [LARGE SCALE GENOMIC DNA]</scope>
    <source>
        <strain evidence="7 8">DSM 17516</strain>
    </source>
</reference>
<comment type="similarity">
    <text evidence="2">Belongs to the fimbrial protein family.</text>
</comment>
<dbReference type="Proteomes" id="UP000189295">
    <property type="component" value="Unassembled WGS sequence"/>
</dbReference>
<gene>
    <name evidence="7" type="ORF">BLL36_12130</name>
</gene>
<accession>A0A1V2K9L7</accession>
<feature type="signal peptide" evidence="5">
    <location>
        <begin position="1"/>
        <end position="23"/>
    </location>
</feature>
<comment type="caution">
    <text evidence="7">The sequence shown here is derived from an EMBL/GenBank/DDBJ whole genome shotgun (WGS) entry which is preliminary data.</text>
</comment>
<evidence type="ECO:0000313" key="8">
    <source>
        <dbReference type="Proteomes" id="UP000189295"/>
    </source>
</evidence>
<feature type="chain" id="PRO_5010701103" evidence="5">
    <location>
        <begin position="24"/>
        <end position="173"/>
    </location>
</feature>
<name>A0A1V2K9L7_PSECE</name>
<dbReference type="AlphaFoldDB" id="A0A1V2K9L7"/>
<evidence type="ECO:0000256" key="2">
    <source>
        <dbReference type="ARBA" id="ARBA00006671"/>
    </source>
</evidence>
<evidence type="ECO:0000259" key="6">
    <source>
        <dbReference type="Pfam" id="PF00419"/>
    </source>
</evidence>
<dbReference type="InterPro" id="IPR008966">
    <property type="entry name" value="Adhesion_dom_sf"/>
</dbReference>
<dbReference type="SUPFAM" id="SSF49401">
    <property type="entry name" value="Bacterial adhesins"/>
    <property type="match status" value="1"/>
</dbReference>
<protein>
    <submittedName>
        <fullName evidence="7">Pilus assembly protein</fullName>
    </submittedName>
</protein>
<evidence type="ECO:0000256" key="4">
    <source>
        <dbReference type="ARBA" id="ARBA00023263"/>
    </source>
</evidence>
<dbReference type="Gene3D" id="2.60.40.1090">
    <property type="entry name" value="Fimbrial-type adhesion domain"/>
    <property type="match status" value="1"/>
</dbReference>
<dbReference type="PANTHER" id="PTHR33420">
    <property type="entry name" value="FIMBRIAL SUBUNIT ELFA-RELATED"/>
    <property type="match status" value="1"/>
</dbReference>
<dbReference type="OrthoDB" id="6887929at2"/>
<dbReference type="InterPro" id="IPR000259">
    <property type="entry name" value="Adhesion_dom_fimbrial"/>
</dbReference>
<keyword evidence="4" id="KW-0281">Fimbrium</keyword>
<evidence type="ECO:0000256" key="3">
    <source>
        <dbReference type="ARBA" id="ARBA00022729"/>
    </source>
</evidence>
<comment type="subcellular location">
    <subcellularLocation>
        <location evidence="1">Fimbrium</location>
    </subcellularLocation>
</comment>
<dbReference type="Pfam" id="PF00419">
    <property type="entry name" value="Fimbrial"/>
    <property type="match status" value="1"/>
</dbReference>
<feature type="domain" description="Fimbrial-type adhesion" evidence="6">
    <location>
        <begin position="31"/>
        <end position="172"/>
    </location>
</feature>
<dbReference type="EMBL" id="MNPW01000005">
    <property type="protein sequence ID" value="ONH54417.1"/>
    <property type="molecule type" value="Genomic_DNA"/>
</dbReference>
<dbReference type="PROSITE" id="PS51257">
    <property type="entry name" value="PROKAR_LIPOPROTEIN"/>
    <property type="match status" value="1"/>
</dbReference>
<evidence type="ECO:0000256" key="5">
    <source>
        <dbReference type="SAM" id="SignalP"/>
    </source>
</evidence>
<evidence type="ECO:0000256" key="1">
    <source>
        <dbReference type="ARBA" id="ARBA00004561"/>
    </source>
</evidence>
<dbReference type="InterPro" id="IPR036937">
    <property type="entry name" value="Adhesion_dom_fimbrial_sf"/>
</dbReference>
<dbReference type="GO" id="GO:0043709">
    <property type="term" value="P:cell adhesion involved in single-species biofilm formation"/>
    <property type="evidence" value="ECO:0007669"/>
    <property type="project" value="TreeGrafter"/>
</dbReference>
<evidence type="ECO:0000313" key="7">
    <source>
        <dbReference type="EMBL" id="ONH54417.1"/>
    </source>
</evidence>
<dbReference type="InterPro" id="IPR050263">
    <property type="entry name" value="Bact_Fimbrial_Adh_Pro"/>
</dbReference>